<comment type="caution">
    <text evidence="1">The sequence shown here is derived from an EMBL/GenBank/DDBJ whole genome shotgun (WGS) entry which is preliminary data.</text>
</comment>
<gene>
    <name evidence="1" type="ORF">MILVUS5_LOCUS1167</name>
</gene>
<sequence>MATARTLFFLGIVFISCSLIGATPSFGDRRSLLIDGVSAPETAPTTTPTTTPATATATATAPATTPAMTPPTAPATTEATTIFDVKTFGAVADDKTDNVLALRAAWMAACKNSTKPATLLIPQGTFRTGQTLFAGPCTSPKPITVEVIGTLTATSDLSEYYSPEWINFLSVDELVLKGSGVFDGKGAASWPYNDCKKTGEKCAPLPSNLKFDKVNNSIVKDITSLNSKEFHFHLHGCSNISFNNLTITAPGNSPNTDGMHISSSDLINVTNSVIGTGDDCISIGHSTSNISISSITCGPGHGISVGSLGKRPEERTVDGVHVKNCTFTNTTNGARIKTFLGTVPAEAKNIIYEDLIMNGAQNPIIIDQSYGGKKKPRVASTSVWKISNVHFRRIRGTSSSNIPVSLQCSSTNPCEAVEVADIDLAYVGLPKNTTFLSLCSNAKATFGGKLNPPACQL</sequence>
<name>A0ACB0IB22_TRIPR</name>
<proteinExistence type="predicted"/>
<evidence type="ECO:0000313" key="1">
    <source>
        <dbReference type="EMBL" id="CAJ2629098.1"/>
    </source>
</evidence>
<dbReference type="Proteomes" id="UP001177021">
    <property type="component" value="Unassembled WGS sequence"/>
</dbReference>
<dbReference type="EMBL" id="CASHSV030000001">
    <property type="protein sequence ID" value="CAJ2629098.1"/>
    <property type="molecule type" value="Genomic_DNA"/>
</dbReference>
<accession>A0ACB0IB22</accession>
<evidence type="ECO:0000313" key="2">
    <source>
        <dbReference type="Proteomes" id="UP001177021"/>
    </source>
</evidence>
<keyword evidence="2" id="KW-1185">Reference proteome</keyword>
<organism evidence="1 2">
    <name type="scientific">Trifolium pratense</name>
    <name type="common">Red clover</name>
    <dbReference type="NCBI Taxonomy" id="57577"/>
    <lineage>
        <taxon>Eukaryota</taxon>
        <taxon>Viridiplantae</taxon>
        <taxon>Streptophyta</taxon>
        <taxon>Embryophyta</taxon>
        <taxon>Tracheophyta</taxon>
        <taxon>Spermatophyta</taxon>
        <taxon>Magnoliopsida</taxon>
        <taxon>eudicotyledons</taxon>
        <taxon>Gunneridae</taxon>
        <taxon>Pentapetalae</taxon>
        <taxon>rosids</taxon>
        <taxon>fabids</taxon>
        <taxon>Fabales</taxon>
        <taxon>Fabaceae</taxon>
        <taxon>Papilionoideae</taxon>
        <taxon>50 kb inversion clade</taxon>
        <taxon>NPAAA clade</taxon>
        <taxon>Hologalegina</taxon>
        <taxon>IRL clade</taxon>
        <taxon>Trifolieae</taxon>
        <taxon>Trifolium</taxon>
    </lineage>
</organism>
<reference evidence="1" key="1">
    <citation type="submission" date="2023-10" db="EMBL/GenBank/DDBJ databases">
        <authorList>
            <person name="Rodriguez Cubillos JULIANA M."/>
            <person name="De Vega J."/>
        </authorList>
    </citation>
    <scope>NUCLEOTIDE SEQUENCE</scope>
</reference>
<protein>
    <submittedName>
        <fullName evidence="1">Uncharacterized protein</fullName>
    </submittedName>
</protein>